<dbReference type="AlphaFoldDB" id="A0A388JTP9"/>
<dbReference type="EMBL" id="BFEA01000017">
    <property type="protein sequence ID" value="GBG61165.1"/>
    <property type="molecule type" value="Genomic_DNA"/>
</dbReference>
<evidence type="ECO:0000313" key="3">
    <source>
        <dbReference type="Proteomes" id="UP000265515"/>
    </source>
</evidence>
<dbReference type="Gramene" id="GBG61165">
    <property type="protein sequence ID" value="GBG61165"/>
    <property type="gene ID" value="CBR_g19241"/>
</dbReference>
<sequence>MKMWRVHLAILQQPEDVRSHFAHFESGVAMPIISLRVVCLKERSLQCVCSMIARCLMASFQSVSGPEERGAGGVQLDHKGLATPLSK</sequence>
<keyword evidence="3" id="KW-1185">Reference proteome</keyword>
<dbReference type="Proteomes" id="UP000265515">
    <property type="component" value="Unassembled WGS sequence"/>
</dbReference>
<comment type="caution">
    <text evidence="2">The sequence shown here is derived from an EMBL/GenBank/DDBJ whole genome shotgun (WGS) entry which is preliminary data.</text>
</comment>
<evidence type="ECO:0000313" key="2">
    <source>
        <dbReference type="EMBL" id="GBG61165.1"/>
    </source>
</evidence>
<feature type="region of interest" description="Disordered" evidence="1">
    <location>
        <begin position="66"/>
        <end position="87"/>
    </location>
</feature>
<reference evidence="2 3" key="1">
    <citation type="journal article" date="2018" name="Cell">
        <title>The Chara Genome: Secondary Complexity and Implications for Plant Terrestrialization.</title>
        <authorList>
            <person name="Nishiyama T."/>
            <person name="Sakayama H."/>
            <person name="Vries J.D."/>
            <person name="Buschmann H."/>
            <person name="Saint-Marcoux D."/>
            <person name="Ullrich K.K."/>
            <person name="Haas F.B."/>
            <person name="Vanderstraeten L."/>
            <person name="Becker D."/>
            <person name="Lang D."/>
            <person name="Vosolsobe S."/>
            <person name="Rombauts S."/>
            <person name="Wilhelmsson P.K.I."/>
            <person name="Janitza P."/>
            <person name="Kern R."/>
            <person name="Heyl A."/>
            <person name="Rumpler F."/>
            <person name="Villalobos L.I.A.C."/>
            <person name="Clay J.M."/>
            <person name="Skokan R."/>
            <person name="Toyoda A."/>
            <person name="Suzuki Y."/>
            <person name="Kagoshima H."/>
            <person name="Schijlen E."/>
            <person name="Tajeshwar N."/>
            <person name="Catarino B."/>
            <person name="Hetherington A.J."/>
            <person name="Saltykova A."/>
            <person name="Bonnot C."/>
            <person name="Breuninger H."/>
            <person name="Symeonidi A."/>
            <person name="Radhakrishnan G.V."/>
            <person name="Van Nieuwerburgh F."/>
            <person name="Deforce D."/>
            <person name="Chang C."/>
            <person name="Karol K.G."/>
            <person name="Hedrich R."/>
            <person name="Ulvskov P."/>
            <person name="Glockner G."/>
            <person name="Delwiche C.F."/>
            <person name="Petrasek J."/>
            <person name="Van de Peer Y."/>
            <person name="Friml J."/>
            <person name="Beilby M."/>
            <person name="Dolan L."/>
            <person name="Kohara Y."/>
            <person name="Sugano S."/>
            <person name="Fujiyama A."/>
            <person name="Delaux P.-M."/>
            <person name="Quint M."/>
            <person name="TheiBen G."/>
            <person name="Hagemann M."/>
            <person name="Harholt J."/>
            <person name="Dunand C."/>
            <person name="Zachgo S."/>
            <person name="Langdale J."/>
            <person name="Maumus F."/>
            <person name="Straeten D.V.D."/>
            <person name="Gould S.B."/>
            <person name="Rensing S.A."/>
        </authorList>
    </citation>
    <scope>NUCLEOTIDE SEQUENCE [LARGE SCALE GENOMIC DNA]</scope>
    <source>
        <strain evidence="2 3">S276</strain>
    </source>
</reference>
<evidence type="ECO:0000256" key="1">
    <source>
        <dbReference type="SAM" id="MobiDB-lite"/>
    </source>
</evidence>
<gene>
    <name evidence="2" type="ORF">CBR_g19241</name>
</gene>
<accession>A0A388JTP9</accession>
<organism evidence="2 3">
    <name type="scientific">Chara braunii</name>
    <name type="common">Braun's stonewort</name>
    <dbReference type="NCBI Taxonomy" id="69332"/>
    <lineage>
        <taxon>Eukaryota</taxon>
        <taxon>Viridiplantae</taxon>
        <taxon>Streptophyta</taxon>
        <taxon>Charophyceae</taxon>
        <taxon>Charales</taxon>
        <taxon>Characeae</taxon>
        <taxon>Chara</taxon>
    </lineage>
</organism>
<feature type="compositionally biased region" description="Basic and acidic residues" evidence="1">
    <location>
        <begin position="66"/>
        <end position="80"/>
    </location>
</feature>
<name>A0A388JTP9_CHABU</name>
<proteinExistence type="predicted"/>
<protein>
    <submittedName>
        <fullName evidence="2">Uncharacterized protein</fullName>
    </submittedName>
</protein>